<proteinExistence type="predicted"/>
<sequence>MAEHKLMLVDLLMDEETDMVIVSETWAVDDDEIYYPPHEVKGAKLNQAQSSVDSM</sequence>
<accession>A0A164H939</accession>
<gene>
    <name evidence="1" type="ORF">APZ42_004108</name>
</gene>
<name>A0A164H939_9CRUS</name>
<dbReference type="EMBL" id="LRGB01012428">
    <property type="protein sequence ID" value="KZR99865.1"/>
    <property type="molecule type" value="Genomic_DNA"/>
</dbReference>
<reference evidence="1 2" key="1">
    <citation type="submission" date="2016-03" db="EMBL/GenBank/DDBJ databases">
        <title>EvidentialGene: Evidence-directed Construction of Genes on Genomes.</title>
        <authorList>
            <person name="Gilbert D.G."/>
            <person name="Choi J.-H."/>
            <person name="Mockaitis K."/>
            <person name="Colbourne J."/>
            <person name="Pfrender M."/>
        </authorList>
    </citation>
    <scope>NUCLEOTIDE SEQUENCE [LARGE SCALE GENOMIC DNA]</scope>
    <source>
        <strain evidence="1 2">Xinb3</strain>
        <tissue evidence="1">Complete organism</tissue>
    </source>
</reference>
<keyword evidence="2" id="KW-1185">Reference proteome</keyword>
<comment type="caution">
    <text evidence="1">The sequence shown here is derived from an EMBL/GenBank/DDBJ whole genome shotgun (WGS) entry which is preliminary data.</text>
</comment>
<dbReference type="OrthoDB" id="10482430at2759"/>
<dbReference type="Proteomes" id="UP000076858">
    <property type="component" value="Unassembled WGS sequence"/>
</dbReference>
<organism evidence="1 2">
    <name type="scientific">Daphnia magna</name>
    <dbReference type="NCBI Taxonomy" id="35525"/>
    <lineage>
        <taxon>Eukaryota</taxon>
        <taxon>Metazoa</taxon>
        <taxon>Ecdysozoa</taxon>
        <taxon>Arthropoda</taxon>
        <taxon>Crustacea</taxon>
        <taxon>Branchiopoda</taxon>
        <taxon>Diplostraca</taxon>
        <taxon>Cladocera</taxon>
        <taxon>Anomopoda</taxon>
        <taxon>Daphniidae</taxon>
        <taxon>Daphnia</taxon>
    </lineage>
</organism>
<evidence type="ECO:0000313" key="2">
    <source>
        <dbReference type="Proteomes" id="UP000076858"/>
    </source>
</evidence>
<evidence type="ECO:0000313" key="1">
    <source>
        <dbReference type="EMBL" id="KZR99865.1"/>
    </source>
</evidence>
<protein>
    <submittedName>
        <fullName evidence="1">Uncharacterized protein</fullName>
    </submittedName>
</protein>
<dbReference type="AlphaFoldDB" id="A0A164H939"/>
<feature type="non-terminal residue" evidence="1">
    <location>
        <position position="55"/>
    </location>
</feature>